<evidence type="ECO:0000313" key="2">
    <source>
        <dbReference type="EMBL" id="MEU3555826.1"/>
    </source>
</evidence>
<reference evidence="2 3" key="1">
    <citation type="submission" date="2024-06" db="EMBL/GenBank/DDBJ databases">
        <title>The Natural Products Discovery Center: Release of the First 8490 Sequenced Strains for Exploring Actinobacteria Biosynthetic Diversity.</title>
        <authorList>
            <person name="Kalkreuter E."/>
            <person name="Kautsar S.A."/>
            <person name="Yang D."/>
            <person name="Bader C.D."/>
            <person name="Teijaro C.N."/>
            <person name="Fluegel L."/>
            <person name="Davis C.M."/>
            <person name="Simpson J.R."/>
            <person name="Lauterbach L."/>
            <person name="Steele A.D."/>
            <person name="Gui C."/>
            <person name="Meng S."/>
            <person name="Li G."/>
            <person name="Viehrig K."/>
            <person name="Ye F."/>
            <person name="Su P."/>
            <person name="Kiefer A.F."/>
            <person name="Nichols A."/>
            <person name="Cepeda A.J."/>
            <person name="Yan W."/>
            <person name="Fan B."/>
            <person name="Jiang Y."/>
            <person name="Adhikari A."/>
            <person name="Zheng C.-J."/>
            <person name="Schuster L."/>
            <person name="Cowan T.M."/>
            <person name="Smanski M.J."/>
            <person name="Chevrette M.G."/>
            <person name="De Carvalho L.P.S."/>
            <person name="Shen B."/>
        </authorList>
    </citation>
    <scope>NUCLEOTIDE SEQUENCE [LARGE SCALE GENOMIC DNA]</scope>
    <source>
        <strain evidence="2 3">NPDC038104</strain>
    </source>
</reference>
<feature type="domain" description="Signal transduction histidine kinase subgroup 3 dimerisation and phosphoacceptor" evidence="1">
    <location>
        <begin position="24"/>
        <end position="43"/>
    </location>
</feature>
<dbReference type="Gene3D" id="1.20.5.1930">
    <property type="match status" value="1"/>
</dbReference>
<protein>
    <submittedName>
        <fullName evidence="2">Histidine kinase</fullName>
    </submittedName>
</protein>
<dbReference type="Pfam" id="PF07730">
    <property type="entry name" value="HisKA_3"/>
    <property type="match status" value="1"/>
</dbReference>
<keyword evidence="2" id="KW-0418">Kinase</keyword>
<dbReference type="InterPro" id="IPR011712">
    <property type="entry name" value="Sig_transdc_His_kin_sub3_dim/P"/>
</dbReference>
<evidence type="ECO:0000313" key="3">
    <source>
        <dbReference type="Proteomes" id="UP001550850"/>
    </source>
</evidence>
<keyword evidence="2" id="KW-0808">Transferase</keyword>
<dbReference type="Proteomes" id="UP001550850">
    <property type="component" value="Unassembled WGS sequence"/>
</dbReference>
<accession>A0ABV2YJE9</accession>
<sequence length="48" mass="5602">MIRWTRVLEAEHRRRVAEDTRAAERARIARELHDVVTHHVTGAASSRQ</sequence>
<proteinExistence type="predicted"/>
<keyword evidence="3" id="KW-1185">Reference proteome</keyword>
<gene>
    <name evidence="2" type="ORF">AB0E65_16655</name>
</gene>
<evidence type="ECO:0000259" key="1">
    <source>
        <dbReference type="Pfam" id="PF07730"/>
    </source>
</evidence>
<name>A0ABV2YJE9_9ACTN</name>
<dbReference type="RefSeq" id="WP_281262850.1">
    <property type="nucleotide sequence ID" value="NZ_BEVZ01000006.1"/>
</dbReference>
<dbReference type="GO" id="GO:0016301">
    <property type="term" value="F:kinase activity"/>
    <property type="evidence" value="ECO:0007669"/>
    <property type="project" value="UniProtKB-KW"/>
</dbReference>
<comment type="caution">
    <text evidence="2">The sequence shown here is derived from an EMBL/GenBank/DDBJ whole genome shotgun (WGS) entry which is preliminary data.</text>
</comment>
<organism evidence="2 3">
    <name type="scientific">Streptomyces fragilis</name>
    <dbReference type="NCBI Taxonomy" id="67301"/>
    <lineage>
        <taxon>Bacteria</taxon>
        <taxon>Bacillati</taxon>
        <taxon>Actinomycetota</taxon>
        <taxon>Actinomycetes</taxon>
        <taxon>Kitasatosporales</taxon>
        <taxon>Streptomycetaceae</taxon>
        <taxon>Streptomyces</taxon>
    </lineage>
</organism>
<dbReference type="EMBL" id="JBEZUR010000023">
    <property type="protein sequence ID" value="MEU3555826.1"/>
    <property type="molecule type" value="Genomic_DNA"/>
</dbReference>